<dbReference type="EMBL" id="SDMP01000005">
    <property type="protein sequence ID" value="RYR56308.1"/>
    <property type="molecule type" value="Genomic_DNA"/>
</dbReference>
<proteinExistence type="predicted"/>
<sequence length="88" mass="10021">MKWNTAFQSDRTPKQEEVGLGARIIHPAAERTSPDLILLPSKMKLCRDLQMFQHRLAKKRQSASSSDCCCNWVVDASHHEAKSENREA</sequence>
<gene>
    <name evidence="1" type="ORF">Ahy_A05g022041</name>
</gene>
<organism evidence="1 2">
    <name type="scientific">Arachis hypogaea</name>
    <name type="common">Peanut</name>
    <dbReference type="NCBI Taxonomy" id="3818"/>
    <lineage>
        <taxon>Eukaryota</taxon>
        <taxon>Viridiplantae</taxon>
        <taxon>Streptophyta</taxon>
        <taxon>Embryophyta</taxon>
        <taxon>Tracheophyta</taxon>
        <taxon>Spermatophyta</taxon>
        <taxon>Magnoliopsida</taxon>
        <taxon>eudicotyledons</taxon>
        <taxon>Gunneridae</taxon>
        <taxon>Pentapetalae</taxon>
        <taxon>rosids</taxon>
        <taxon>fabids</taxon>
        <taxon>Fabales</taxon>
        <taxon>Fabaceae</taxon>
        <taxon>Papilionoideae</taxon>
        <taxon>50 kb inversion clade</taxon>
        <taxon>dalbergioids sensu lato</taxon>
        <taxon>Dalbergieae</taxon>
        <taxon>Pterocarpus clade</taxon>
        <taxon>Arachis</taxon>
    </lineage>
</organism>
<dbReference type="AlphaFoldDB" id="A0A445CZG5"/>
<dbReference type="Proteomes" id="UP000289738">
    <property type="component" value="Chromosome A05"/>
</dbReference>
<name>A0A445CZG5_ARAHY</name>
<reference evidence="1 2" key="1">
    <citation type="submission" date="2019-01" db="EMBL/GenBank/DDBJ databases">
        <title>Sequencing of cultivated peanut Arachis hypogaea provides insights into genome evolution and oil improvement.</title>
        <authorList>
            <person name="Chen X."/>
        </authorList>
    </citation>
    <scope>NUCLEOTIDE SEQUENCE [LARGE SCALE GENOMIC DNA]</scope>
    <source>
        <strain evidence="2">cv. Fuhuasheng</strain>
        <tissue evidence="1">Leaves</tissue>
    </source>
</reference>
<protein>
    <submittedName>
        <fullName evidence="1">Uncharacterized protein</fullName>
    </submittedName>
</protein>
<accession>A0A445CZG5</accession>
<keyword evidence="2" id="KW-1185">Reference proteome</keyword>
<comment type="caution">
    <text evidence="1">The sequence shown here is derived from an EMBL/GenBank/DDBJ whole genome shotgun (WGS) entry which is preliminary data.</text>
</comment>
<evidence type="ECO:0000313" key="1">
    <source>
        <dbReference type="EMBL" id="RYR56308.1"/>
    </source>
</evidence>
<evidence type="ECO:0000313" key="2">
    <source>
        <dbReference type="Proteomes" id="UP000289738"/>
    </source>
</evidence>